<comment type="caution">
    <text evidence="2">The sequence shown here is derived from an EMBL/GenBank/DDBJ whole genome shotgun (WGS) entry which is preliminary data.</text>
</comment>
<evidence type="ECO:0000313" key="3">
    <source>
        <dbReference type="Proteomes" id="UP000253529"/>
    </source>
</evidence>
<proteinExistence type="predicted"/>
<gene>
    <name evidence="2" type="ORF">DFR50_12755</name>
</gene>
<keyword evidence="3" id="KW-1185">Reference proteome</keyword>
<dbReference type="AlphaFoldDB" id="A0A366F0B2"/>
<accession>A0A366F0B2</accession>
<evidence type="ECO:0000256" key="1">
    <source>
        <dbReference type="SAM" id="MobiDB-lite"/>
    </source>
</evidence>
<sequence length="206" mass="22518">MRPRRFVSLMMLGVLLAIAFLPMPDVSSRSIHKFVQSIYEVAPSIFIDQNKLIAEDSTKRVPLCMSERCLKSPSRQNCAFANLCIHEYKRTKRGAYCVEGVKTKPMSTLLTDLDVSREQRKIIRAVETMGAVSAIADMPPSAKVSVVGEVTLPSATDETKKVLCARYSGPDPVDAETMLRLIKEGPQAAAGAARLTRPKTPAPPSA</sequence>
<name>A0A366F0B2_9HYPH</name>
<dbReference type="EMBL" id="QNRK01000027">
    <property type="protein sequence ID" value="RBP07410.1"/>
    <property type="molecule type" value="Genomic_DNA"/>
</dbReference>
<dbReference type="RefSeq" id="WP_147262839.1">
    <property type="nucleotide sequence ID" value="NZ_QNRK01000027.1"/>
</dbReference>
<protein>
    <submittedName>
        <fullName evidence="2">Uncharacterized protein</fullName>
    </submittedName>
</protein>
<reference evidence="2 3" key="1">
    <citation type="submission" date="2018-06" db="EMBL/GenBank/DDBJ databases">
        <title>Genomic Encyclopedia of Type Strains, Phase IV (KMG-IV): sequencing the most valuable type-strain genomes for metagenomic binning, comparative biology and taxonomic classification.</title>
        <authorList>
            <person name="Goeker M."/>
        </authorList>
    </citation>
    <scope>NUCLEOTIDE SEQUENCE [LARGE SCALE GENOMIC DNA]</scope>
    <source>
        <strain evidence="2 3">DSM 24875</strain>
    </source>
</reference>
<organism evidence="2 3">
    <name type="scientific">Roseiarcus fermentans</name>
    <dbReference type="NCBI Taxonomy" id="1473586"/>
    <lineage>
        <taxon>Bacteria</taxon>
        <taxon>Pseudomonadati</taxon>
        <taxon>Pseudomonadota</taxon>
        <taxon>Alphaproteobacteria</taxon>
        <taxon>Hyphomicrobiales</taxon>
        <taxon>Roseiarcaceae</taxon>
        <taxon>Roseiarcus</taxon>
    </lineage>
</organism>
<dbReference type="Proteomes" id="UP000253529">
    <property type="component" value="Unassembled WGS sequence"/>
</dbReference>
<feature type="region of interest" description="Disordered" evidence="1">
    <location>
        <begin position="185"/>
        <end position="206"/>
    </location>
</feature>
<evidence type="ECO:0000313" key="2">
    <source>
        <dbReference type="EMBL" id="RBP07410.1"/>
    </source>
</evidence>